<dbReference type="PANTHER" id="PTHR43179:SF12">
    <property type="entry name" value="GALACTOFURANOSYLTRANSFERASE GLFT2"/>
    <property type="match status" value="1"/>
</dbReference>
<dbReference type="Pfam" id="PF00535">
    <property type="entry name" value="Glycos_transf_2"/>
    <property type="match status" value="1"/>
</dbReference>
<feature type="domain" description="Glycosyltransferase 2-like" evidence="4">
    <location>
        <begin position="7"/>
        <end position="127"/>
    </location>
</feature>
<organism evidence="5 6">
    <name type="scientific">Spirosoma liriopis</name>
    <dbReference type="NCBI Taxonomy" id="2937440"/>
    <lineage>
        <taxon>Bacteria</taxon>
        <taxon>Pseudomonadati</taxon>
        <taxon>Bacteroidota</taxon>
        <taxon>Cytophagia</taxon>
        <taxon>Cytophagales</taxon>
        <taxon>Cytophagaceae</taxon>
        <taxon>Spirosoma</taxon>
    </lineage>
</organism>
<keyword evidence="6" id="KW-1185">Reference proteome</keyword>
<gene>
    <name evidence="5" type="ORF">M0L20_03790</name>
</gene>
<dbReference type="PANTHER" id="PTHR43179">
    <property type="entry name" value="RHAMNOSYLTRANSFERASE WBBL"/>
    <property type="match status" value="1"/>
</dbReference>
<keyword evidence="2" id="KW-0328">Glycosyltransferase</keyword>
<evidence type="ECO:0000256" key="2">
    <source>
        <dbReference type="ARBA" id="ARBA00022676"/>
    </source>
</evidence>
<dbReference type="EMBL" id="JALPRF010000001">
    <property type="protein sequence ID" value="MCK8490959.1"/>
    <property type="molecule type" value="Genomic_DNA"/>
</dbReference>
<evidence type="ECO:0000313" key="5">
    <source>
        <dbReference type="EMBL" id="MCK8490959.1"/>
    </source>
</evidence>
<evidence type="ECO:0000256" key="3">
    <source>
        <dbReference type="ARBA" id="ARBA00022679"/>
    </source>
</evidence>
<comment type="caution">
    <text evidence="5">The sequence shown here is derived from an EMBL/GenBank/DDBJ whole genome shotgun (WGS) entry which is preliminary data.</text>
</comment>
<name>A0ABT0HFL9_9BACT</name>
<evidence type="ECO:0000313" key="6">
    <source>
        <dbReference type="Proteomes" id="UP001202180"/>
    </source>
</evidence>
<dbReference type="SUPFAM" id="SSF53448">
    <property type="entry name" value="Nucleotide-diphospho-sugar transferases"/>
    <property type="match status" value="1"/>
</dbReference>
<dbReference type="Gene3D" id="3.90.550.10">
    <property type="entry name" value="Spore Coat Polysaccharide Biosynthesis Protein SpsA, Chain A"/>
    <property type="match status" value="1"/>
</dbReference>
<dbReference type="InterPro" id="IPR001173">
    <property type="entry name" value="Glyco_trans_2-like"/>
</dbReference>
<accession>A0ABT0HFL9</accession>
<keyword evidence="3" id="KW-0808">Transferase</keyword>
<comment type="similarity">
    <text evidence="1">Belongs to the glycosyltransferase 2 family.</text>
</comment>
<dbReference type="RefSeq" id="WP_248475797.1">
    <property type="nucleotide sequence ID" value="NZ_JALPRF010000001.1"/>
</dbReference>
<evidence type="ECO:0000256" key="1">
    <source>
        <dbReference type="ARBA" id="ARBA00006739"/>
    </source>
</evidence>
<evidence type="ECO:0000259" key="4">
    <source>
        <dbReference type="Pfam" id="PF00535"/>
    </source>
</evidence>
<dbReference type="InterPro" id="IPR029044">
    <property type="entry name" value="Nucleotide-diphossugar_trans"/>
</dbReference>
<sequence length="310" mass="35194">METVAAVVVTFNRLTDLKRCIGSLRKQSYPLSSIIVFDNGSTDGTADWLSEQTDVCTIINKVNLGGAGGFHHALKYGYEKKSDWFWIMDDDCCPEEKCLEKLLAIPDKEKYAGLAPTVYEDGKVPVSHRANLTYSPNLATIQSPLEYGVSEEAISEIDYASFVGLLLPYRSVSAIGLPRPEFFIHYDDVEYSLRLKRKVGKIALLHSARIDHYQAAKPSVTTYPIDKLWIRFYGIRNSVWLKREPWSDLKPIHKARLTGSFIKTLSAQLLNVILHDDHKVKRIKFYTAAYLDGWFGVFDNEKPRVILGQK</sequence>
<reference evidence="5 6" key="1">
    <citation type="submission" date="2022-04" db="EMBL/GenBank/DDBJ databases">
        <title>Spirosoma sp. strain RP8 genome sequencing and assembly.</title>
        <authorList>
            <person name="Jung Y."/>
        </authorList>
    </citation>
    <scope>NUCLEOTIDE SEQUENCE [LARGE SCALE GENOMIC DNA]</scope>
    <source>
        <strain evidence="5 6">RP8</strain>
    </source>
</reference>
<proteinExistence type="inferred from homology"/>
<dbReference type="Proteomes" id="UP001202180">
    <property type="component" value="Unassembled WGS sequence"/>
</dbReference>
<protein>
    <submittedName>
        <fullName evidence="5">Glycosyltransferase family 2 protein</fullName>
    </submittedName>
</protein>
<dbReference type="CDD" id="cd04185">
    <property type="entry name" value="GT_2_like_b"/>
    <property type="match status" value="1"/>
</dbReference>